<evidence type="ECO:0000256" key="2">
    <source>
        <dbReference type="ARBA" id="ARBA00022448"/>
    </source>
</evidence>
<feature type="transmembrane region" description="Helical" evidence="7">
    <location>
        <begin position="123"/>
        <end position="145"/>
    </location>
</feature>
<dbReference type="AlphaFoldDB" id="A0A917NU83"/>
<evidence type="ECO:0000256" key="1">
    <source>
        <dbReference type="ARBA" id="ARBA00004141"/>
    </source>
</evidence>
<evidence type="ECO:0000256" key="4">
    <source>
        <dbReference type="ARBA" id="ARBA00022692"/>
    </source>
</evidence>
<feature type="transmembrane region" description="Helical" evidence="7">
    <location>
        <begin position="38"/>
        <end position="56"/>
    </location>
</feature>
<accession>A0A917NU83</accession>
<proteinExistence type="predicted"/>
<evidence type="ECO:0000256" key="6">
    <source>
        <dbReference type="ARBA" id="ARBA00023136"/>
    </source>
</evidence>
<comment type="caution">
    <text evidence="8">The sequence shown here is derived from an EMBL/GenBank/DDBJ whole genome shotgun (WGS) entry which is preliminary data.</text>
</comment>
<evidence type="ECO:0000313" key="9">
    <source>
        <dbReference type="Proteomes" id="UP000661507"/>
    </source>
</evidence>
<dbReference type="GO" id="GO:0016020">
    <property type="term" value="C:membrane"/>
    <property type="evidence" value="ECO:0007669"/>
    <property type="project" value="UniProtKB-SubCell"/>
</dbReference>
<keyword evidence="3" id="KW-1003">Cell membrane</keyword>
<reference evidence="8" key="1">
    <citation type="journal article" date="2014" name="Int. J. Syst. Evol. Microbiol.">
        <title>Complete genome sequence of Corynebacterium casei LMG S-19264T (=DSM 44701T), isolated from a smear-ripened cheese.</title>
        <authorList>
            <consortium name="US DOE Joint Genome Institute (JGI-PGF)"/>
            <person name="Walter F."/>
            <person name="Albersmeier A."/>
            <person name="Kalinowski J."/>
            <person name="Ruckert C."/>
        </authorList>
    </citation>
    <scope>NUCLEOTIDE SEQUENCE</scope>
    <source>
        <strain evidence="8">CGMCC 1.3617</strain>
    </source>
</reference>
<feature type="transmembrane region" description="Helical" evidence="7">
    <location>
        <begin position="7"/>
        <end position="26"/>
    </location>
</feature>
<evidence type="ECO:0000256" key="3">
    <source>
        <dbReference type="ARBA" id="ARBA00022475"/>
    </source>
</evidence>
<feature type="transmembrane region" description="Helical" evidence="7">
    <location>
        <begin position="199"/>
        <end position="218"/>
    </location>
</feature>
<feature type="transmembrane region" description="Helical" evidence="7">
    <location>
        <begin position="157"/>
        <end position="179"/>
    </location>
</feature>
<feature type="transmembrane region" description="Helical" evidence="7">
    <location>
        <begin position="255"/>
        <end position="273"/>
    </location>
</feature>
<feature type="transmembrane region" description="Helical" evidence="7">
    <location>
        <begin position="230"/>
        <end position="249"/>
    </location>
</feature>
<dbReference type="EMBL" id="BMKW01000010">
    <property type="protein sequence ID" value="GGJ29013.1"/>
    <property type="molecule type" value="Genomic_DNA"/>
</dbReference>
<dbReference type="PANTHER" id="PTHR36838">
    <property type="entry name" value="AUXIN EFFLUX CARRIER FAMILY PROTEIN"/>
    <property type="match status" value="1"/>
</dbReference>
<protein>
    <submittedName>
        <fullName evidence="8">Permease</fullName>
    </submittedName>
</protein>
<evidence type="ECO:0000256" key="5">
    <source>
        <dbReference type="ARBA" id="ARBA00022989"/>
    </source>
</evidence>
<keyword evidence="5 7" id="KW-1133">Transmembrane helix</keyword>
<dbReference type="Proteomes" id="UP000661507">
    <property type="component" value="Unassembled WGS sequence"/>
</dbReference>
<dbReference type="InterPro" id="IPR004776">
    <property type="entry name" value="Mem_transp_PIN-like"/>
</dbReference>
<dbReference type="Pfam" id="PF03547">
    <property type="entry name" value="Mem_trans"/>
    <property type="match status" value="1"/>
</dbReference>
<feature type="transmembrane region" description="Helical" evidence="7">
    <location>
        <begin position="62"/>
        <end position="82"/>
    </location>
</feature>
<dbReference type="PANTHER" id="PTHR36838:SF3">
    <property type="entry name" value="TRANSPORTER AUXIN EFFLUX CARRIER EC FAMILY"/>
    <property type="match status" value="1"/>
</dbReference>
<comment type="subcellular location">
    <subcellularLocation>
        <location evidence="1">Membrane</location>
        <topology evidence="1">Multi-pass membrane protein</topology>
    </subcellularLocation>
</comment>
<keyword evidence="9" id="KW-1185">Reference proteome</keyword>
<dbReference type="GO" id="GO:0055085">
    <property type="term" value="P:transmembrane transport"/>
    <property type="evidence" value="ECO:0007669"/>
    <property type="project" value="InterPro"/>
</dbReference>
<dbReference type="RefSeq" id="WP_188970032.1">
    <property type="nucleotide sequence ID" value="NZ_BMKW01000010.1"/>
</dbReference>
<reference evidence="8" key="2">
    <citation type="submission" date="2020-09" db="EMBL/GenBank/DDBJ databases">
        <authorList>
            <person name="Sun Q."/>
            <person name="Zhou Y."/>
        </authorList>
    </citation>
    <scope>NUCLEOTIDE SEQUENCE</scope>
    <source>
        <strain evidence="8">CGMCC 1.3617</strain>
    </source>
</reference>
<evidence type="ECO:0000256" key="7">
    <source>
        <dbReference type="SAM" id="Phobius"/>
    </source>
</evidence>
<keyword evidence="4 7" id="KW-0812">Transmembrane</keyword>
<sequence length="308" mass="31452">MGVILDIVAPVFIIVGLGYLAAVRGLVDQAGFRGLNDFTFSLAAPALLFVGGTSGHHGGGPAAVAFFGAALLIYGAALWLGTARMRMPLGEAGLFALNCTFGNTVMMGIPLIAAAFGQAGLPILITIIALHSMVLLTLATVVAEVGLHRHASWRRIVVATLTGVVRNPVVATVFVALAWSTIGLPVPGVMRRTLEMLGAATPPVALFCLGGSLAAFSTSQAWGEVAWATVLKLAALPLLVWGACALMGLGPLETGVAVMTAALPTGANAFLLARRYAIGADRSGATVLVSTVISVFTLAAVLGWLRAG</sequence>
<keyword evidence="6 7" id="KW-0472">Membrane</keyword>
<keyword evidence="2" id="KW-0813">Transport</keyword>
<feature type="transmembrane region" description="Helical" evidence="7">
    <location>
        <begin position="94"/>
        <end position="117"/>
    </location>
</feature>
<organism evidence="8 9">
    <name type="scientific">Neoroseomonas lacus</name>
    <dbReference type="NCBI Taxonomy" id="287609"/>
    <lineage>
        <taxon>Bacteria</taxon>
        <taxon>Pseudomonadati</taxon>
        <taxon>Pseudomonadota</taxon>
        <taxon>Alphaproteobacteria</taxon>
        <taxon>Acetobacterales</taxon>
        <taxon>Acetobacteraceae</taxon>
        <taxon>Neoroseomonas</taxon>
    </lineage>
</organism>
<gene>
    <name evidence="8" type="ORF">GCM10011320_40340</name>
</gene>
<feature type="transmembrane region" description="Helical" evidence="7">
    <location>
        <begin position="285"/>
        <end position="305"/>
    </location>
</feature>
<name>A0A917NU83_9PROT</name>
<evidence type="ECO:0000313" key="8">
    <source>
        <dbReference type="EMBL" id="GGJ29013.1"/>
    </source>
</evidence>